<feature type="region of interest" description="Disordered" evidence="2">
    <location>
        <begin position="335"/>
        <end position="503"/>
    </location>
</feature>
<sequence length="954" mass="97765">MHELKMILIVATMCSLFAIFISLLVISSLYQTIQNVHREVIDEVQLFHAETDSAWSEIMTIRLLEPISHRENTFDSIFRRKRQDFSQLPAYCICEPPKPTCPPGPSGPIGEPGADGVAGERGPPGKDVDTTLGTTQCPQLQTGCIKCPTGPPGPPGSQGNDGAPGPPGKIGPPGQNGRDGAPGPPGRAGDSGFPGAVGSRGAPGPAGEDGTTPIGRPGAKGLQGPLGAAGRVGSRGKDGVNGTSGAQGSSGIEGRKGRGGEAGEPGRSGREGIPGDDATYCHCPQRSAVFVALSPPSKPRENPFNSIFRGKRQDFSVLPAYCHCEPVKPICPPGLPGPRGEPGIDGPPGPRGPPGLDYHGPPPTTACPAADTSCIKCPAGPRGMPGPDGPRGEPGPEGGRGPPGISGRIGPRGPSGPAGEVGVQGPPGETGKPGSPGRNGSKGIGKRGPKGPTGPPGPQGKIGPVGKTGSEGKQGPVGPRGPAGKTGPPGPPGKQGEPGTEGLPGKDAAYCPCPPRSSVYVVVYGAALCSGLATLACVLMIPSLHSTISDVHAEVLQQVHAFRVDTDLAWSQMMDIQVVLTEPGKPRENPFNSVFRKKREDFSGLPSFCHCEPVKVQCPPGPPGPPGEPGPDGHFDVRPLRYIHDRKRFTLRTIDILDMYETKLIAFGVVLCSACAVLACIIVVPSLYITINEMHEEIIDTIEFFRIRTDFAWSQLMHIRAQINFRKSNEERLNKVFRWKRQNFASLSSFCQYNREEKKCPPGIPGPPGDPGSDGPAGPCGSPGADFNGTMTERACTLALTGCIKCPPGPPGEPGPTGPPGPPGPNGKPGPAGPPGKEGPPGLQGEPGEQGAVGLAGPSGAMGLPGKDGKKGRGRPGPKGPPGPPGPIGKQGPDGEEGPVGQPGPMGSVGVAGRIGPVGEEGRPGAPGKIGFPGSDATYCPCPPRTAVYIARFT</sequence>
<feature type="domain" description="Nematode cuticle collagen N-terminal" evidence="4">
    <location>
        <begin position="664"/>
        <end position="716"/>
    </location>
</feature>
<name>A0A9J2Q3F7_ASCLU</name>
<keyword evidence="5" id="KW-1185">Reference proteome</keyword>
<dbReference type="PANTHER" id="PTHR24637:SF194">
    <property type="entry name" value="CUTICLE COLLAGEN 10-RELATED"/>
    <property type="match status" value="1"/>
</dbReference>
<accession>A0A9J2Q3F7</accession>
<dbReference type="SMART" id="SM01088">
    <property type="entry name" value="Col_cuticle_N"/>
    <property type="match status" value="3"/>
</dbReference>
<dbReference type="Gene3D" id="1.20.5.320">
    <property type="entry name" value="6-Phosphogluconate Dehydrogenase, domain 3"/>
    <property type="match status" value="1"/>
</dbReference>
<keyword evidence="3" id="KW-0812">Transmembrane</keyword>
<feature type="transmembrane region" description="Helical" evidence="3">
    <location>
        <begin position="7"/>
        <end position="30"/>
    </location>
</feature>
<evidence type="ECO:0000259" key="4">
    <source>
        <dbReference type="SMART" id="SM01088"/>
    </source>
</evidence>
<evidence type="ECO:0000313" key="5">
    <source>
        <dbReference type="Proteomes" id="UP000036681"/>
    </source>
</evidence>
<feature type="compositionally biased region" description="Low complexity" evidence="2">
    <location>
        <begin position="840"/>
        <end position="850"/>
    </location>
</feature>
<feature type="compositionally biased region" description="Pro residues" evidence="2">
    <location>
        <begin position="810"/>
        <end position="838"/>
    </location>
</feature>
<reference evidence="6" key="1">
    <citation type="submission" date="2023-03" db="UniProtKB">
        <authorList>
            <consortium name="WormBaseParasite"/>
        </authorList>
    </citation>
    <scope>IDENTIFICATION</scope>
</reference>
<dbReference type="PANTHER" id="PTHR24637">
    <property type="entry name" value="COLLAGEN"/>
    <property type="match status" value="1"/>
</dbReference>
<organism evidence="5 6">
    <name type="scientific">Ascaris lumbricoides</name>
    <name type="common">Giant roundworm</name>
    <dbReference type="NCBI Taxonomy" id="6252"/>
    <lineage>
        <taxon>Eukaryota</taxon>
        <taxon>Metazoa</taxon>
        <taxon>Ecdysozoa</taxon>
        <taxon>Nematoda</taxon>
        <taxon>Chromadorea</taxon>
        <taxon>Rhabditida</taxon>
        <taxon>Spirurina</taxon>
        <taxon>Ascaridomorpha</taxon>
        <taxon>Ascaridoidea</taxon>
        <taxon>Ascarididae</taxon>
        <taxon>Ascaris</taxon>
    </lineage>
</organism>
<evidence type="ECO:0000256" key="1">
    <source>
        <dbReference type="ARBA" id="ARBA00022737"/>
    </source>
</evidence>
<feature type="domain" description="Nematode cuticle collagen N-terminal" evidence="4">
    <location>
        <begin position="8"/>
        <end position="58"/>
    </location>
</feature>
<dbReference type="WBParaSite" id="ALUE_0001604501-mRNA-1">
    <property type="protein sequence ID" value="ALUE_0001604501-mRNA-1"/>
    <property type="gene ID" value="ALUE_0001604501"/>
</dbReference>
<proteinExistence type="predicted"/>
<keyword evidence="1" id="KW-0677">Repeat</keyword>
<feature type="compositionally biased region" description="Pro residues" evidence="2">
    <location>
        <begin position="878"/>
        <end position="887"/>
    </location>
</feature>
<feature type="compositionally biased region" description="Low complexity" evidence="2">
    <location>
        <begin position="366"/>
        <end position="382"/>
    </location>
</feature>
<feature type="compositionally biased region" description="Polar residues" evidence="2">
    <location>
        <begin position="131"/>
        <end position="142"/>
    </location>
</feature>
<evidence type="ECO:0000256" key="3">
    <source>
        <dbReference type="SAM" id="Phobius"/>
    </source>
</evidence>
<feature type="compositionally biased region" description="Gly residues" evidence="2">
    <location>
        <begin position="395"/>
        <end position="404"/>
    </location>
</feature>
<feature type="region of interest" description="Disordered" evidence="2">
    <location>
        <begin position="810"/>
        <end position="934"/>
    </location>
</feature>
<feature type="transmembrane region" description="Helical" evidence="3">
    <location>
        <begin position="664"/>
        <end position="688"/>
    </location>
</feature>
<keyword evidence="3" id="KW-1133">Transmembrane helix</keyword>
<dbReference type="InterPro" id="IPR008160">
    <property type="entry name" value="Collagen"/>
</dbReference>
<dbReference type="GO" id="GO:0042302">
    <property type="term" value="F:structural constituent of cuticle"/>
    <property type="evidence" value="ECO:0007669"/>
    <property type="project" value="InterPro"/>
</dbReference>
<dbReference type="InterPro" id="IPR002486">
    <property type="entry name" value="Col_cuticle_N"/>
</dbReference>
<feature type="transmembrane region" description="Helical" evidence="3">
    <location>
        <begin position="519"/>
        <end position="541"/>
    </location>
</feature>
<feature type="compositionally biased region" description="Low complexity" evidence="2">
    <location>
        <begin position="771"/>
        <end position="785"/>
    </location>
</feature>
<dbReference type="Pfam" id="PF01391">
    <property type="entry name" value="Collagen"/>
    <property type="match status" value="1"/>
</dbReference>
<feature type="region of interest" description="Disordered" evidence="2">
    <location>
        <begin position="758"/>
        <end position="786"/>
    </location>
</feature>
<evidence type="ECO:0000313" key="6">
    <source>
        <dbReference type="WBParaSite" id="ALUE_0001604501-mRNA-1"/>
    </source>
</evidence>
<keyword evidence="3" id="KW-0472">Membrane</keyword>
<dbReference type="Pfam" id="PF01484">
    <property type="entry name" value="Col_cuticle_N"/>
    <property type="match status" value="3"/>
</dbReference>
<feature type="compositionally biased region" description="Low complexity" evidence="2">
    <location>
        <begin position="405"/>
        <end position="418"/>
    </location>
</feature>
<dbReference type="Proteomes" id="UP000036681">
    <property type="component" value="Unplaced"/>
</dbReference>
<dbReference type="AlphaFoldDB" id="A0A9J2Q3F7"/>
<protein>
    <submittedName>
        <fullName evidence="6">Nematode cuticle collagen N-terminal domain-containing protein</fullName>
    </submittedName>
</protein>
<feature type="domain" description="Nematode cuticle collagen N-terminal" evidence="4">
    <location>
        <begin position="521"/>
        <end position="573"/>
    </location>
</feature>
<feature type="region of interest" description="Disordered" evidence="2">
    <location>
        <begin position="102"/>
        <end position="276"/>
    </location>
</feature>
<evidence type="ECO:0000256" key="2">
    <source>
        <dbReference type="SAM" id="MobiDB-lite"/>
    </source>
</evidence>